<keyword evidence="4" id="KW-1185">Reference proteome</keyword>
<keyword evidence="2" id="KW-0812">Transmembrane</keyword>
<dbReference type="Proteomes" id="UP001501788">
    <property type="component" value="Unassembled WGS sequence"/>
</dbReference>
<keyword evidence="2" id="KW-0472">Membrane</keyword>
<name>A0ABP8LGE7_9BURK</name>
<proteinExistence type="predicted"/>
<accession>A0ABP8LGE7</accession>
<dbReference type="RefSeq" id="WP_345066275.1">
    <property type="nucleotide sequence ID" value="NZ_BAABEX010000029.1"/>
</dbReference>
<gene>
    <name evidence="3" type="ORF">GCM10023090_27240</name>
</gene>
<comment type="caution">
    <text evidence="3">The sequence shown here is derived from an EMBL/GenBank/DDBJ whole genome shotgun (WGS) entry which is preliminary data.</text>
</comment>
<dbReference type="EMBL" id="BAABEX010000029">
    <property type="protein sequence ID" value="GAA4428450.1"/>
    <property type="molecule type" value="Genomic_DNA"/>
</dbReference>
<evidence type="ECO:0000256" key="1">
    <source>
        <dbReference type="SAM" id="Coils"/>
    </source>
</evidence>
<organism evidence="3 4">
    <name type="scientific">Acidovorax lacteus</name>
    <dbReference type="NCBI Taxonomy" id="1924988"/>
    <lineage>
        <taxon>Bacteria</taxon>
        <taxon>Pseudomonadati</taxon>
        <taxon>Pseudomonadota</taxon>
        <taxon>Betaproteobacteria</taxon>
        <taxon>Burkholderiales</taxon>
        <taxon>Comamonadaceae</taxon>
        <taxon>Acidovorax</taxon>
    </lineage>
</organism>
<evidence type="ECO:0008006" key="5">
    <source>
        <dbReference type="Google" id="ProtNLM"/>
    </source>
</evidence>
<sequence length="114" mass="12414">MAAGWIAALKLVPWADVIEATPQVVQAARRLMGSAATTNAAGAETPQQQAERRMAQLEQELAASAQLIERLAEQHAQVVRAVDALRRRQQRLVWTVAALGVAATLPWLWVVLRG</sequence>
<keyword evidence="2" id="KW-1133">Transmembrane helix</keyword>
<evidence type="ECO:0000313" key="3">
    <source>
        <dbReference type="EMBL" id="GAA4428450.1"/>
    </source>
</evidence>
<feature type="coiled-coil region" evidence="1">
    <location>
        <begin position="47"/>
        <end position="88"/>
    </location>
</feature>
<protein>
    <recommendedName>
        <fullName evidence="5">Chemotaxis protein</fullName>
    </recommendedName>
</protein>
<evidence type="ECO:0000313" key="4">
    <source>
        <dbReference type="Proteomes" id="UP001501788"/>
    </source>
</evidence>
<keyword evidence="1" id="KW-0175">Coiled coil</keyword>
<evidence type="ECO:0000256" key="2">
    <source>
        <dbReference type="SAM" id="Phobius"/>
    </source>
</evidence>
<reference evidence="4" key="1">
    <citation type="journal article" date="2019" name="Int. J. Syst. Evol. Microbiol.">
        <title>The Global Catalogue of Microorganisms (GCM) 10K type strain sequencing project: providing services to taxonomists for standard genome sequencing and annotation.</title>
        <authorList>
            <consortium name="The Broad Institute Genomics Platform"/>
            <consortium name="The Broad Institute Genome Sequencing Center for Infectious Disease"/>
            <person name="Wu L."/>
            <person name="Ma J."/>
        </authorList>
    </citation>
    <scope>NUCLEOTIDE SEQUENCE [LARGE SCALE GENOMIC DNA]</scope>
    <source>
        <strain evidence="4">JCM 31890</strain>
    </source>
</reference>
<feature type="transmembrane region" description="Helical" evidence="2">
    <location>
        <begin position="92"/>
        <end position="112"/>
    </location>
</feature>